<evidence type="ECO:0000256" key="1">
    <source>
        <dbReference type="SAM" id="MobiDB-lite"/>
    </source>
</evidence>
<accession>A0AAD9N985</accession>
<name>A0AAD9N985_9ANNE</name>
<dbReference type="SUPFAM" id="SSF82708">
    <property type="entry name" value="R3H domain"/>
    <property type="match status" value="1"/>
</dbReference>
<dbReference type="EMBL" id="JAODUP010000140">
    <property type="protein sequence ID" value="KAK2160103.1"/>
    <property type="molecule type" value="Genomic_DNA"/>
</dbReference>
<comment type="caution">
    <text evidence="3">The sequence shown here is derived from an EMBL/GenBank/DDBJ whole genome shotgun (WGS) entry which is preliminary data.</text>
</comment>
<dbReference type="Proteomes" id="UP001208570">
    <property type="component" value="Unassembled WGS sequence"/>
</dbReference>
<dbReference type="InterPro" id="IPR017330">
    <property type="entry name" value="SPAG7"/>
</dbReference>
<dbReference type="InterPro" id="IPR034068">
    <property type="entry name" value="R3H_sperm-antigen"/>
</dbReference>
<dbReference type="Gene3D" id="3.30.1370.50">
    <property type="entry name" value="R3H-like domain"/>
    <property type="match status" value="1"/>
</dbReference>
<dbReference type="PROSITE" id="PS51061">
    <property type="entry name" value="R3H"/>
    <property type="match status" value="1"/>
</dbReference>
<feature type="region of interest" description="Disordered" evidence="1">
    <location>
        <begin position="1"/>
        <end position="24"/>
    </location>
</feature>
<dbReference type="AlphaFoldDB" id="A0AAD9N985"/>
<dbReference type="PANTHER" id="PTHR13498:SF3">
    <property type="entry name" value="SPERM-ASSOCIATED ANTIGEN 7"/>
    <property type="match status" value="1"/>
</dbReference>
<reference evidence="3" key="1">
    <citation type="journal article" date="2023" name="Mol. Biol. Evol.">
        <title>Third-Generation Sequencing Reveals the Adaptive Role of the Epigenome in Three Deep-Sea Polychaetes.</title>
        <authorList>
            <person name="Perez M."/>
            <person name="Aroh O."/>
            <person name="Sun Y."/>
            <person name="Lan Y."/>
            <person name="Juniper S.K."/>
            <person name="Young C.R."/>
            <person name="Angers B."/>
            <person name="Qian P.Y."/>
        </authorList>
    </citation>
    <scope>NUCLEOTIDE SEQUENCE</scope>
    <source>
        <strain evidence="3">P08H-3</strain>
    </source>
</reference>
<protein>
    <recommendedName>
        <fullName evidence="2">R3H domain-containing protein</fullName>
    </recommendedName>
</protein>
<dbReference type="InterPro" id="IPR036867">
    <property type="entry name" value="R3H_dom_sf"/>
</dbReference>
<evidence type="ECO:0000313" key="4">
    <source>
        <dbReference type="Proteomes" id="UP001208570"/>
    </source>
</evidence>
<dbReference type="GO" id="GO:0003676">
    <property type="term" value="F:nucleic acid binding"/>
    <property type="evidence" value="ECO:0007669"/>
    <property type="project" value="UniProtKB-UniRule"/>
</dbReference>
<dbReference type="SMART" id="SM00393">
    <property type="entry name" value="R3H"/>
    <property type="match status" value="1"/>
</dbReference>
<gene>
    <name evidence="3" type="ORF">LSH36_140g03049</name>
</gene>
<feature type="domain" description="R3H" evidence="2">
    <location>
        <begin position="45"/>
        <end position="108"/>
    </location>
</feature>
<keyword evidence="4" id="KW-1185">Reference proteome</keyword>
<feature type="region of interest" description="Disordered" evidence="1">
    <location>
        <begin position="188"/>
        <end position="240"/>
    </location>
</feature>
<evidence type="ECO:0000259" key="2">
    <source>
        <dbReference type="PROSITE" id="PS51061"/>
    </source>
</evidence>
<dbReference type="Pfam" id="PF01424">
    <property type="entry name" value="R3H"/>
    <property type="match status" value="1"/>
</dbReference>
<sequence>MADFLGSILDQMEKPPSIGNEERKKAKAEKLKIEKLQQQEKEKLKHFRLKIQKVINDFIKDSKAQKYKFAPLDKVYRAVLHEVAEIAGLTSFSFGQDEVDRYVMVWKKFAPGDDELEAYRNGEAWDPEAAKALAEQKKMLADAEPDKPKTVTPHSDYHEKYAKLLGTTSAKDAAQITTANKSYGFVTSENKRDRRTIEQVMADTRAKKKIKTEGSNQENTTSTKTDSEKTDHDEEEQSSN</sequence>
<proteinExistence type="predicted"/>
<dbReference type="InterPro" id="IPR001374">
    <property type="entry name" value="R3H_dom"/>
</dbReference>
<dbReference type="CDD" id="cd02636">
    <property type="entry name" value="R3H_sperm-antigen"/>
    <property type="match status" value="1"/>
</dbReference>
<organism evidence="3 4">
    <name type="scientific">Paralvinella palmiformis</name>
    <dbReference type="NCBI Taxonomy" id="53620"/>
    <lineage>
        <taxon>Eukaryota</taxon>
        <taxon>Metazoa</taxon>
        <taxon>Spiralia</taxon>
        <taxon>Lophotrochozoa</taxon>
        <taxon>Annelida</taxon>
        <taxon>Polychaeta</taxon>
        <taxon>Sedentaria</taxon>
        <taxon>Canalipalpata</taxon>
        <taxon>Terebellida</taxon>
        <taxon>Terebelliformia</taxon>
        <taxon>Alvinellidae</taxon>
        <taxon>Paralvinella</taxon>
    </lineage>
</organism>
<dbReference type="PANTHER" id="PTHR13498">
    <property type="entry name" value="SPERM ASSOCIATED ANTIGEN 7"/>
    <property type="match status" value="1"/>
</dbReference>
<evidence type="ECO:0000313" key="3">
    <source>
        <dbReference type="EMBL" id="KAK2160103.1"/>
    </source>
</evidence>